<reference evidence="1 2" key="1">
    <citation type="submission" date="2017-02" db="EMBL/GenBank/DDBJ databases">
        <title>Genomes of Trichoderma spp. with biocontrol activity.</title>
        <authorList>
            <person name="Gardiner D."/>
            <person name="Kazan K."/>
            <person name="Vos C."/>
            <person name="Harvey P."/>
        </authorList>
    </citation>
    <scope>NUCLEOTIDE SEQUENCE [LARGE SCALE GENOMIC DNA]</scope>
    <source>
        <strain evidence="1 2">Tr1</strain>
    </source>
</reference>
<gene>
    <name evidence="1" type="ORF">THARTR1_01853</name>
</gene>
<proteinExistence type="predicted"/>
<accession>A0A2K0UKN3</accession>
<protein>
    <submittedName>
        <fullName evidence="1">Uncharacterized protein</fullName>
    </submittedName>
</protein>
<dbReference type="EMBL" id="MTYI01000021">
    <property type="protein sequence ID" value="PNP58338.1"/>
    <property type="molecule type" value="Genomic_DNA"/>
</dbReference>
<dbReference type="InterPro" id="IPR015943">
    <property type="entry name" value="WD40/YVTN_repeat-like_dom_sf"/>
</dbReference>
<dbReference type="SUPFAM" id="SSF50969">
    <property type="entry name" value="YVTN repeat-like/Quinoprotein amine dehydrogenase"/>
    <property type="match status" value="1"/>
</dbReference>
<comment type="caution">
    <text evidence="1">The sequence shown here is derived from an EMBL/GenBank/DDBJ whole genome shotgun (WGS) entry which is preliminary data.</text>
</comment>
<name>A0A2K0UKN3_TRIHA</name>
<organism evidence="1 2">
    <name type="scientific">Trichoderma harzianum</name>
    <name type="common">Hypocrea lixii</name>
    <dbReference type="NCBI Taxonomy" id="5544"/>
    <lineage>
        <taxon>Eukaryota</taxon>
        <taxon>Fungi</taxon>
        <taxon>Dikarya</taxon>
        <taxon>Ascomycota</taxon>
        <taxon>Pezizomycotina</taxon>
        <taxon>Sordariomycetes</taxon>
        <taxon>Hypocreomycetidae</taxon>
        <taxon>Hypocreales</taxon>
        <taxon>Hypocreaceae</taxon>
        <taxon>Trichoderma</taxon>
    </lineage>
</organism>
<sequence length="172" mass="19580">MYLWNTKTGSEAYSSEEPLGKIESVAFYPNGKYFVSSTPTEDEDDDDEDMEPFVHGNGEFYGYTHISVTVEYDSLFELSSNSKLLAYRFSGRILVLNVEMREFVHTFTDHPSNLLKLSIFDDKRCLNALQSMDSVFLWDLATGSVVHKGGIAKKKRQVYVSPSKASILLHWI</sequence>
<evidence type="ECO:0000313" key="2">
    <source>
        <dbReference type="Proteomes" id="UP000236290"/>
    </source>
</evidence>
<dbReference type="Gene3D" id="2.130.10.10">
    <property type="entry name" value="YVTN repeat-like/Quinoprotein amine dehydrogenase"/>
    <property type="match status" value="1"/>
</dbReference>
<dbReference type="InterPro" id="IPR011044">
    <property type="entry name" value="Quino_amine_DH_bsu"/>
</dbReference>
<evidence type="ECO:0000313" key="1">
    <source>
        <dbReference type="EMBL" id="PNP58338.1"/>
    </source>
</evidence>
<dbReference type="AlphaFoldDB" id="A0A2K0UKN3"/>
<dbReference type="OrthoDB" id="10486791at2759"/>
<dbReference type="Proteomes" id="UP000236290">
    <property type="component" value="Unassembled WGS sequence"/>
</dbReference>